<dbReference type="InParanoid" id="A0A409X7B2"/>
<keyword evidence="3" id="KW-1185">Reference proteome</keyword>
<dbReference type="STRING" id="93625.A0A409X7B2"/>
<feature type="transmembrane region" description="Helical" evidence="1">
    <location>
        <begin position="41"/>
        <end position="63"/>
    </location>
</feature>
<sequence length="149" mass="16048">MSFRSPFSVVFLVHIALEIPVAIQGIWTPASLPFLQLNNTAVVLLKLYASLVLGTCIASLLVFNLPEFLPGKRALAIGLCVYHTICSTVLFQAPRFIPHSFGALAESLNVTPEIAWGTAHGFVGLAMIAWWQATVQLTQMARAAGAQQG</sequence>
<dbReference type="OrthoDB" id="2550823at2759"/>
<gene>
    <name evidence="2" type="ORF">CVT25_006753</name>
</gene>
<proteinExistence type="predicted"/>
<comment type="caution">
    <text evidence="2">The sequence shown here is derived from an EMBL/GenBank/DDBJ whole genome shotgun (WGS) entry which is preliminary data.</text>
</comment>
<evidence type="ECO:0000313" key="3">
    <source>
        <dbReference type="Proteomes" id="UP000283269"/>
    </source>
</evidence>
<reference evidence="2 3" key="1">
    <citation type="journal article" date="2018" name="Evol. Lett.">
        <title>Horizontal gene cluster transfer increased hallucinogenic mushroom diversity.</title>
        <authorList>
            <person name="Reynolds H.T."/>
            <person name="Vijayakumar V."/>
            <person name="Gluck-Thaler E."/>
            <person name="Korotkin H.B."/>
            <person name="Matheny P.B."/>
            <person name="Slot J.C."/>
        </authorList>
    </citation>
    <scope>NUCLEOTIDE SEQUENCE [LARGE SCALE GENOMIC DNA]</scope>
    <source>
        <strain evidence="2 3">2631</strain>
    </source>
</reference>
<organism evidence="2 3">
    <name type="scientific">Psilocybe cyanescens</name>
    <dbReference type="NCBI Taxonomy" id="93625"/>
    <lineage>
        <taxon>Eukaryota</taxon>
        <taxon>Fungi</taxon>
        <taxon>Dikarya</taxon>
        <taxon>Basidiomycota</taxon>
        <taxon>Agaricomycotina</taxon>
        <taxon>Agaricomycetes</taxon>
        <taxon>Agaricomycetidae</taxon>
        <taxon>Agaricales</taxon>
        <taxon>Agaricineae</taxon>
        <taxon>Strophariaceae</taxon>
        <taxon>Psilocybe</taxon>
    </lineage>
</organism>
<protein>
    <submittedName>
        <fullName evidence="2">Uncharacterized protein</fullName>
    </submittedName>
</protein>
<dbReference type="AlphaFoldDB" id="A0A409X7B2"/>
<evidence type="ECO:0000256" key="1">
    <source>
        <dbReference type="SAM" id="Phobius"/>
    </source>
</evidence>
<name>A0A409X7B2_PSICY</name>
<dbReference type="Proteomes" id="UP000283269">
    <property type="component" value="Unassembled WGS sequence"/>
</dbReference>
<feature type="transmembrane region" description="Helical" evidence="1">
    <location>
        <begin position="75"/>
        <end position="94"/>
    </location>
</feature>
<keyword evidence="1" id="KW-0472">Membrane</keyword>
<keyword evidence="1" id="KW-1133">Transmembrane helix</keyword>
<feature type="transmembrane region" description="Helical" evidence="1">
    <location>
        <begin position="114"/>
        <end position="133"/>
    </location>
</feature>
<keyword evidence="1" id="KW-0812">Transmembrane</keyword>
<evidence type="ECO:0000313" key="2">
    <source>
        <dbReference type="EMBL" id="PPQ86678.1"/>
    </source>
</evidence>
<dbReference type="EMBL" id="NHYD01002448">
    <property type="protein sequence ID" value="PPQ86678.1"/>
    <property type="molecule type" value="Genomic_DNA"/>
</dbReference>
<accession>A0A409X7B2</accession>